<organism evidence="1 2">
    <name type="scientific">Streptomyces laurentii</name>
    <dbReference type="NCBI Taxonomy" id="39478"/>
    <lineage>
        <taxon>Bacteria</taxon>
        <taxon>Bacillati</taxon>
        <taxon>Actinomycetota</taxon>
        <taxon>Actinomycetes</taxon>
        <taxon>Kitasatosporales</taxon>
        <taxon>Streptomycetaceae</taxon>
        <taxon>Streptomyces</taxon>
    </lineage>
</organism>
<evidence type="ECO:0000313" key="1">
    <source>
        <dbReference type="EMBL" id="BAU88242.1"/>
    </source>
</evidence>
<evidence type="ECO:0000313" key="2">
    <source>
        <dbReference type="Proteomes" id="UP000217676"/>
    </source>
</evidence>
<dbReference type="RefSeq" id="WP_359873369.1">
    <property type="nucleotide sequence ID" value="NZ_JBEYHT010000005.1"/>
</dbReference>
<accession>A0A169PNS0</accession>
<protein>
    <submittedName>
        <fullName evidence="1">Uncharacterized protein</fullName>
    </submittedName>
</protein>
<dbReference type="EMBL" id="AP017424">
    <property type="protein sequence ID" value="BAU88242.1"/>
    <property type="molecule type" value="Genomic_DNA"/>
</dbReference>
<name>A0A169PNS0_STRLU</name>
<proteinExistence type="predicted"/>
<gene>
    <name evidence="1" type="ORF">SLA_7376</name>
</gene>
<dbReference type="KEGG" id="slau:SLA_7376"/>
<dbReference type="AlphaFoldDB" id="A0A169PNS0"/>
<keyword evidence="2" id="KW-1185">Reference proteome</keyword>
<sequence length="213" mass="23897">MTTSEELVHDVPAEDCFRTLVRTPPHDEKTTEYLAWARLMAQVVDDLHRWAPNFAAAVASSFRSLDGLRPYCESGDYERAYTEPVAHAVNFVRHFLAQEHPAWLKDLARCEMWASPQRQKLDAGEQAVLKEALGVQERAGKEFVVVGHDVLETLQQVVGYRDMTFVRSAPLMWLLRVPPLDVTPDPEPRPGIVVFRSGETAVSLSYVPAGGAR</sequence>
<reference evidence="1 2" key="1">
    <citation type="journal article" date="2016" name="Genome Announc.">
        <title>Complete Genome Sequence of Thiostrepton-Producing Streptomyces laurentii ATCC 31255.</title>
        <authorList>
            <person name="Doi K."/>
            <person name="Fujino Y."/>
            <person name="Nagayoshi Y."/>
            <person name="Ohshima T."/>
            <person name="Ogata S."/>
        </authorList>
    </citation>
    <scope>NUCLEOTIDE SEQUENCE [LARGE SCALE GENOMIC DNA]</scope>
    <source>
        <strain evidence="1 2">ATCC 31255</strain>
    </source>
</reference>
<dbReference type="Proteomes" id="UP000217676">
    <property type="component" value="Chromosome"/>
</dbReference>